<protein>
    <recommendedName>
        <fullName evidence="3">Secreted protein</fullName>
    </recommendedName>
</protein>
<feature type="chain" id="PRO_5002435387" description="Secreted protein" evidence="1">
    <location>
        <begin position="19"/>
        <end position="70"/>
    </location>
</feature>
<keyword evidence="1" id="KW-0732">Signal</keyword>
<evidence type="ECO:0000256" key="1">
    <source>
        <dbReference type="SAM" id="SignalP"/>
    </source>
</evidence>
<accession>A0A0E9XMK9</accession>
<reference evidence="2" key="1">
    <citation type="submission" date="2014-11" db="EMBL/GenBank/DDBJ databases">
        <authorList>
            <person name="Amaro Gonzalez C."/>
        </authorList>
    </citation>
    <scope>NUCLEOTIDE SEQUENCE</scope>
</reference>
<evidence type="ECO:0008006" key="3">
    <source>
        <dbReference type="Google" id="ProtNLM"/>
    </source>
</evidence>
<dbReference type="AlphaFoldDB" id="A0A0E9XMK9"/>
<organism evidence="2">
    <name type="scientific">Anguilla anguilla</name>
    <name type="common">European freshwater eel</name>
    <name type="synonym">Muraena anguilla</name>
    <dbReference type="NCBI Taxonomy" id="7936"/>
    <lineage>
        <taxon>Eukaryota</taxon>
        <taxon>Metazoa</taxon>
        <taxon>Chordata</taxon>
        <taxon>Craniata</taxon>
        <taxon>Vertebrata</taxon>
        <taxon>Euteleostomi</taxon>
        <taxon>Actinopterygii</taxon>
        <taxon>Neopterygii</taxon>
        <taxon>Teleostei</taxon>
        <taxon>Anguilliformes</taxon>
        <taxon>Anguillidae</taxon>
        <taxon>Anguilla</taxon>
    </lineage>
</organism>
<proteinExistence type="predicted"/>
<dbReference type="EMBL" id="GBXM01004698">
    <property type="protein sequence ID" value="JAI03880.1"/>
    <property type="molecule type" value="Transcribed_RNA"/>
</dbReference>
<evidence type="ECO:0000313" key="2">
    <source>
        <dbReference type="EMBL" id="JAI03880.1"/>
    </source>
</evidence>
<name>A0A0E9XMK9_ANGAN</name>
<sequence length="70" mass="8095">MFTGHIVSLFLFCERLRAVYIKNMSYGLGANDGFIFHAVRFCTVILMCTLAKREQWRDTACILMCVLRQA</sequence>
<feature type="signal peptide" evidence="1">
    <location>
        <begin position="1"/>
        <end position="18"/>
    </location>
</feature>
<reference evidence="2" key="2">
    <citation type="journal article" date="2015" name="Fish Shellfish Immunol.">
        <title>Early steps in the European eel (Anguilla anguilla)-Vibrio vulnificus interaction in the gills: Role of the RtxA13 toxin.</title>
        <authorList>
            <person name="Callol A."/>
            <person name="Pajuelo D."/>
            <person name="Ebbesson L."/>
            <person name="Teles M."/>
            <person name="MacKenzie S."/>
            <person name="Amaro C."/>
        </authorList>
    </citation>
    <scope>NUCLEOTIDE SEQUENCE</scope>
</reference>